<dbReference type="AlphaFoldDB" id="A0A2J6T2Z7"/>
<reference evidence="2 3" key="1">
    <citation type="submission" date="2016-04" db="EMBL/GenBank/DDBJ databases">
        <title>A degradative enzymes factory behind the ericoid mycorrhizal symbiosis.</title>
        <authorList>
            <consortium name="DOE Joint Genome Institute"/>
            <person name="Martino E."/>
            <person name="Morin E."/>
            <person name="Grelet G."/>
            <person name="Kuo A."/>
            <person name="Kohler A."/>
            <person name="Daghino S."/>
            <person name="Barry K."/>
            <person name="Choi C."/>
            <person name="Cichocki N."/>
            <person name="Clum A."/>
            <person name="Copeland A."/>
            <person name="Hainaut M."/>
            <person name="Haridas S."/>
            <person name="Labutti K."/>
            <person name="Lindquist E."/>
            <person name="Lipzen A."/>
            <person name="Khouja H.-R."/>
            <person name="Murat C."/>
            <person name="Ohm R."/>
            <person name="Olson A."/>
            <person name="Spatafora J."/>
            <person name="Veneault-Fourrey C."/>
            <person name="Henrissat B."/>
            <person name="Grigoriev I."/>
            <person name="Martin F."/>
            <person name="Perotto S."/>
        </authorList>
    </citation>
    <scope>NUCLEOTIDE SEQUENCE [LARGE SCALE GENOMIC DNA]</scope>
    <source>
        <strain evidence="2 3">E</strain>
    </source>
</reference>
<organism evidence="2 3">
    <name type="scientific">Hyaloscypha bicolor E</name>
    <dbReference type="NCBI Taxonomy" id="1095630"/>
    <lineage>
        <taxon>Eukaryota</taxon>
        <taxon>Fungi</taxon>
        <taxon>Dikarya</taxon>
        <taxon>Ascomycota</taxon>
        <taxon>Pezizomycotina</taxon>
        <taxon>Leotiomycetes</taxon>
        <taxon>Helotiales</taxon>
        <taxon>Hyaloscyphaceae</taxon>
        <taxon>Hyaloscypha</taxon>
        <taxon>Hyaloscypha bicolor</taxon>
    </lineage>
</organism>
<dbReference type="Proteomes" id="UP000235371">
    <property type="component" value="Unassembled WGS sequence"/>
</dbReference>
<sequence length="130" mass="14315">MSTQKEVRFSNGASHTRGEGCCFNIVNSKMSSSSKTLRTPFTTPEASPPLPQVKPRQKHVPCILEGISAVGQRTDPRRPTGGKSVTVFGIDLSEYLLATSNDPPLKRFLKEENRLGEMSSSPWVARKNKL</sequence>
<gene>
    <name evidence="2" type="ORF">K444DRAFT_665756</name>
</gene>
<dbReference type="RefSeq" id="XP_024734302.1">
    <property type="nucleotide sequence ID" value="XM_024887109.1"/>
</dbReference>
<name>A0A2J6T2Z7_9HELO</name>
<feature type="region of interest" description="Disordered" evidence="1">
    <location>
        <begin position="33"/>
        <end position="58"/>
    </location>
</feature>
<protein>
    <submittedName>
        <fullName evidence="2">Uncharacterized protein</fullName>
    </submittedName>
</protein>
<evidence type="ECO:0000313" key="2">
    <source>
        <dbReference type="EMBL" id="PMD57398.1"/>
    </source>
</evidence>
<keyword evidence="3" id="KW-1185">Reference proteome</keyword>
<feature type="compositionally biased region" description="Polar residues" evidence="1">
    <location>
        <begin position="33"/>
        <end position="45"/>
    </location>
</feature>
<evidence type="ECO:0000256" key="1">
    <source>
        <dbReference type="SAM" id="MobiDB-lite"/>
    </source>
</evidence>
<accession>A0A2J6T2Z7</accession>
<dbReference type="EMBL" id="KZ613847">
    <property type="protein sequence ID" value="PMD57398.1"/>
    <property type="molecule type" value="Genomic_DNA"/>
</dbReference>
<dbReference type="InParanoid" id="A0A2J6T2Z7"/>
<evidence type="ECO:0000313" key="3">
    <source>
        <dbReference type="Proteomes" id="UP000235371"/>
    </source>
</evidence>
<proteinExistence type="predicted"/>
<dbReference type="GeneID" id="36595185"/>